<dbReference type="EMBL" id="JACWZY010000035">
    <property type="protein sequence ID" value="MBD2704723.1"/>
    <property type="molecule type" value="Genomic_DNA"/>
</dbReference>
<comment type="caution">
    <text evidence="1">The sequence shown here is derived from an EMBL/GenBank/DDBJ whole genome shotgun (WGS) entry which is preliminary data.</text>
</comment>
<evidence type="ECO:0000313" key="2">
    <source>
        <dbReference type="Proteomes" id="UP000598820"/>
    </source>
</evidence>
<reference evidence="1" key="1">
    <citation type="submission" date="2020-09" db="EMBL/GenBank/DDBJ databases">
        <authorList>
            <person name="Kim M.K."/>
        </authorList>
    </citation>
    <scope>NUCLEOTIDE SEQUENCE</scope>
    <source>
        <strain evidence="1">BT702</strain>
    </source>
</reference>
<dbReference type="Proteomes" id="UP000598820">
    <property type="component" value="Unassembled WGS sequence"/>
</dbReference>
<sequence length="75" mass="7594">MGCQLSSPACILSPGSYSAPSESLTHVTAFQTSAKPVATYRNPFLSACPTGAFLVSHATPKIGPTPAVLVSTEAA</sequence>
<keyword evidence="2" id="KW-1185">Reference proteome</keyword>
<dbReference type="RefSeq" id="WP_190891543.1">
    <property type="nucleotide sequence ID" value="NZ_JACWZY010000035.1"/>
</dbReference>
<organism evidence="1 2">
    <name type="scientific">Spirosoma profusum</name>
    <dbReference type="NCBI Taxonomy" id="2771354"/>
    <lineage>
        <taxon>Bacteria</taxon>
        <taxon>Pseudomonadati</taxon>
        <taxon>Bacteroidota</taxon>
        <taxon>Cytophagia</taxon>
        <taxon>Cytophagales</taxon>
        <taxon>Cytophagaceae</taxon>
        <taxon>Spirosoma</taxon>
    </lineage>
</organism>
<name>A0A927G9Q0_9BACT</name>
<proteinExistence type="predicted"/>
<gene>
    <name evidence="1" type="ORF">IC229_29075</name>
</gene>
<dbReference type="AlphaFoldDB" id="A0A927G9Q0"/>
<protein>
    <submittedName>
        <fullName evidence="1">Uncharacterized protein</fullName>
    </submittedName>
</protein>
<evidence type="ECO:0000313" key="1">
    <source>
        <dbReference type="EMBL" id="MBD2704723.1"/>
    </source>
</evidence>
<accession>A0A927G9Q0</accession>